<gene>
    <name evidence="3" type="ORF">GA0070613_2770</name>
</gene>
<name>A0A1C5IGJ5_9ACTN</name>
<dbReference type="InterPro" id="IPR023393">
    <property type="entry name" value="START-like_dom_sf"/>
</dbReference>
<comment type="similarity">
    <text evidence="1">Belongs to the AHA1 family.</text>
</comment>
<reference evidence="4" key="1">
    <citation type="submission" date="2016-06" db="EMBL/GenBank/DDBJ databases">
        <authorList>
            <person name="Varghese N."/>
            <person name="Submissions Spin"/>
        </authorList>
    </citation>
    <scope>NUCLEOTIDE SEQUENCE [LARGE SCALE GENOMIC DNA]</scope>
    <source>
        <strain evidence="4">DSM 43819</strain>
    </source>
</reference>
<dbReference type="InterPro" id="IPR013538">
    <property type="entry name" value="ASHA1/2-like_C"/>
</dbReference>
<evidence type="ECO:0000256" key="1">
    <source>
        <dbReference type="ARBA" id="ARBA00006817"/>
    </source>
</evidence>
<feature type="domain" description="Activator of Hsp90 ATPase homologue 1/2-like C-terminal" evidence="2">
    <location>
        <begin position="18"/>
        <end position="156"/>
    </location>
</feature>
<accession>A0A1C5IGJ5</accession>
<dbReference type="SUPFAM" id="SSF55961">
    <property type="entry name" value="Bet v1-like"/>
    <property type="match status" value="1"/>
</dbReference>
<dbReference type="Proteomes" id="UP000198221">
    <property type="component" value="Chromosome I"/>
</dbReference>
<dbReference type="EMBL" id="LT607754">
    <property type="protein sequence ID" value="SCG57121.1"/>
    <property type="molecule type" value="Genomic_DNA"/>
</dbReference>
<proteinExistence type="inferred from homology"/>
<keyword evidence="4" id="KW-1185">Reference proteome</keyword>
<evidence type="ECO:0000313" key="3">
    <source>
        <dbReference type="EMBL" id="SCG57121.1"/>
    </source>
</evidence>
<dbReference type="AlphaFoldDB" id="A0A1C5IGJ5"/>
<evidence type="ECO:0000313" key="4">
    <source>
        <dbReference type="Proteomes" id="UP000198221"/>
    </source>
</evidence>
<protein>
    <submittedName>
        <fullName evidence="3">Uncharacterized conserved protein YndB, AHSA1/START domain</fullName>
    </submittedName>
</protein>
<organism evidence="3 4">
    <name type="scientific">Micromonospora inositola</name>
    <dbReference type="NCBI Taxonomy" id="47865"/>
    <lineage>
        <taxon>Bacteria</taxon>
        <taxon>Bacillati</taxon>
        <taxon>Actinomycetota</taxon>
        <taxon>Actinomycetes</taxon>
        <taxon>Micromonosporales</taxon>
        <taxon>Micromonosporaceae</taxon>
        <taxon>Micromonospora</taxon>
    </lineage>
</organism>
<sequence>MMTSSTRTVQVHRIYIQATPEAVWTAITNPEWSERYGYRSPAHYELRPGGRYQGLASAEMKATGVPEVAVEGEVVEVDPPHRLVQTWHPVWGPEAAAEPATRLTYEIEEISSGVTRLTVVHDVTDAPGVAALVAGEVPNAGGGWSEVLSDLKTLLETGKPLAC</sequence>
<evidence type="ECO:0000259" key="2">
    <source>
        <dbReference type="Pfam" id="PF08327"/>
    </source>
</evidence>
<dbReference type="Pfam" id="PF08327">
    <property type="entry name" value="AHSA1"/>
    <property type="match status" value="1"/>
</dbReference>
<dbReference type="Gene3D" id="3.30.530.20">
    <property type="match status" value="1"/>
</dbReference>